<keyword evidence="1 2" id="KW-0238">DNA-binding</keyword>
<dbReference type="Pfam" id="PF00440">
    <property type="entry name" value="TetR_N"/>
    <property type="match status" value="1"/>
</dbReference>
<sequence>MYSRFMNLDEEKRIRIINAAMKEFATHGFKGAKTDNIIKQAGISKGLLFHYFGTKKGLFDFILDYSMEICVNFLDEINMDEDILTRLRENTLIKIKLAKQSPDLFNFIITASERDEEDIQKETKERIEKFTELAYSKMFSGIDYSKFKEGIDIQQAMDVIMWTIEGFSNKSMVIYKEKMVEDVLNEELFTELDSYLNILRESLYK</sequence>
<dbReference type="GO" id="GO:0003677">
    <property type="term" value="F:DNA binding"/>
    <property type="evidence" value="ECO:0007669"/>
    <property type="project" value="UniProtKB-UniRule"/>
</dbReference>
<reference evidence="4 5" key="1">
    <citation type="submission" date="2020-07" db="EMBL/GenBank/DDBJ databases">
        <title>Alkalicella. sp. LB2 genome.</title>
        <authorList>
            <person name="Postec A."/>
            <person name="Quemeneur M."/>
        </authorList>
    </citation>
    <scope>NUCLEOTIDE SEQUENCE [LARGE SCALE GENOMIC DNA]</scope>
    <source>
        <strain evidence="4 5">LB2</strain>
    </source>
</reference>
<evidence type="ECO:0000313" key="5">
    <source>
        <dbReference type="Proteomes" id="UP000516160"/>
    </source>
</evidence>
<gene>
    <name evidence="4" type="ORF">HYG86_12310</name>
</gene>
<evidence type="ECO:0000256" key="2">
    <source>
        <dbReference type="PROSITE-ProRule" id="PRU00335"/>
    </source>
</evidence>
<dbReference type="GO" id="GO:0006355">
    <property type="term" value="P:regulation of DNA-templated transcription"/>
    <property type="evidence" value="ECO:0007669"/>
    <property type="project" value="UniProtKB-ARBA"/>
</dbReference>
<dbReference type="PROSITE" id="PS50977">
    <property type="entry name" value="HTH_TETR_2"/>
    <property type="match status" value="1"/>
</dbReference>
<protein>
    <submittedName>
        <fullName evidence="4">TetR/AcrR family transcriptional regulator</fullName>
    </submittedName>
</protein>
<dbReference type="KEGG" id="acae:HYG86_12310"/>
<dbReference type="PRINTS" id="PR00455">
    <property type="entry name" value="HTHTETR"/>
</dbReference>
<dbReference type="PANTHER" id="PTHR30328">
    <property type="entry name" value="TRANSCRIPTIONAL REPRESSOR"/>
    <property type="match status" value="1"/>
</dbReference>
<dbReference type="AlphaFoldDB" id="A0A7G9W9Y2"/>
<dbReference type="InterPro" id="IPR009057">
    <property type="entry name" value="Homeodomain-like_sf"/>
</dbReference>
<dbReference type="SUPFAM" id="SSF48498">
    <property type="entry name" value="Tetracyclin repressor-like, C-terminal domain"/>
    <property type="match status" value="1"/>
</dbReference>
<keyword evidence="5" id="KW-1185">Reference proteome</keyword>
<dbReference type="PANTHER" id="PTHR30328:SF54">
    <property type="entry name" value="HTH-TYPE TRANSCRIPTIONAL REPRESSOR SCO4008"/>
    <property type="match status" value="1"/>
</dbReference>
<dbReference type="InterPro" id="IPR036271">
    <property type="entry name" value="Tet_transcr_reg_TetR-rel_C_sf"/>
</dbReference>
<evidence type="ECO:0000313" key="4">
    <source>
        <dbReference type="EMBL" id="QNO15494.1"/>
    </source>
</evidence>
<evidence type="ECO:0000256" key="1">
    <source>
        <dbReference type="ARBA" id="ARBA00023125"/>
    </source>
</evidence>
<accession>A0A7G9W9Y2</accession>
<dbReference type="InterPro" id="IPR050109">
    <property type="entry name" value="HTH-type_TetR-like_transc_reg"/>
</dbReference>
<dbReference type="Proteomes" id="UP000516160">
    <property type="component" value="Chromosome"/>
</dbReference>
<dbReference type="InterPro" id="IPR001647">
    <property type="entry name" value="HTH_TetR"/>
</dbReference>
<evidence type="ECO:0000259" key="3">
    <source>
        <dbReference type="PROSITE" id="PS50977"/>
    </source>
</evidence>
<dbReference type="EMBL" id="CP058559">
    <property type="protein sequence ID" value="QNO15494.1"/>
    <property type="molecule type" value="Genomic_DNA"/>
</dbReference>
<name>A0A7G9W9Y2_ALKCA</name>
<organism evidence="4 5">
    <name type="scientific">Alkalicella caledoniensis</name>
    <dbReference type="NCBI Taxonomy" id="2731377"/>
    <lineage>
        <taxon>Bacteria</taxon>
        <taxon>Bacillati</taxon>
        <taxon>Bacillota</taxon>
        <taxon>Clostridia</taxon>
        <taxon>Eubacteriales</taxon>
        <taxon>Proteinivoracaceae</taxon>
        <taxon>Alkalicella</taxon>
    </lineage>
</organism>
<dbReference type="Gene3D" id="1.10.10.60">
    <property type="entry name" value="Homeodomain-like"/>
    <property type="match status" value="1"/>
</dbReference>
<dbReference type="Gene3D" id="1.10.357.10">
    <property type="entry name" value="Tetracycline Repressor, domain 2"/>
    <property type="match status" value="1"/>
</dbReference>
<dbReference type="RefSeq" id="WP_213165856.1">
    <property type="nucleotide sequence ID" value="NZ_CP058559.1"/>
</dbReference>
<dbReference type="SUPFAM" id="SSF46689">
    <property type="entry name" value="Homeodomain-like"/>
    <property type="match status" value="1"/>
</dbReference>
<proteinExistence type="predicted"/>
<feature type="domain" description="HTH tetR-type" evidence="3">
    <location>
        <begin position="10"/>
        <end position="70"/>
    </location>
</feature>
<feature type="DNA-binding region" description="H-T-H motif" evidence="2">
    <location>
        <begin position="33"/>
        <end position="52"/>
    </location>
</feature>